<dbReference type="Proteomes" id="UP000299102">
    <property type="component" value="Unassembled WGS sequence"/>
</dbReference>
<evidence type="ECO:0000313" key="1">
    <source>
        <dbReference type="EMBL" id="GBP46266.1"/>
    </source>
</evidence>
<dbReference type="EMBL" id="BGZK01000480">
    <property type="protein sequence ID" value="GBP46266.1"/>
    <property type="molecule type" value="Genomic_DNA"/>
</dbReference>
<organism evidence="1 2">
    <name type="scientific">Eumeta variegata</name>
    <name type="common">Bagworm moth</name>
    <name type="synonym">Eumeta japonica</name>
    <dbReference type="NCBI Taxonomy" id="151549"/>
    <lineage>
        <taxon>Eukaryota</taxon>
        <taxon>Metazoa</taxon>
        <taxon>Ecdysozoa</taxon>
        <taxon>Arthropoda</taxon>
        <taxon>Hexapoda</taxon>
        <taxon>Insecta</taxon>
        <taxon>Pterygota</taxon>
        <taxon>Neoptera</taxon>
        <taxon>Endopterygota</taxon>
        <taxon>Lepidoptera</taxon>
        <taxon>Glossata</taxon>
        <taxon>Ditrysia</taxon>
        <taxon>Tineoidea</taxon>
        <taxon>Psychidae</taxon>
        <taxon>Oiketicinae</taxon>
        <taxon>Eumeta</taxon>
    </lineage>
</organism>
<gene>
    <name evidence="1" type="ORF">EVAR_30395_1</name>
</gene>
<reference evidence="1 2" key="1">
    <citation type="journal article" date="2019" name="Commun. Biol.">
        <title>The bagworm genome reveals a unique fibroin gene that provides high tensile strength.</title>
        <authorList>
            <person name="Kono N."/>
            <person name="Nakamura H."/>
            <person name="Ohtoshi R."/>
            <person name="Tomita M."/>
            <person name="Numata K."/>
            <person name="Arakawa K."/>
        </authorList>
    </citation>
    <scope>NUCLEOTIDE SEQUENCE [LARGE SCALE GENOMIC DNA]</scope>
</reference>
<keyword evidence="2" id="KW-1185">Reference proteome</keyword>
<protein>
    <submittedName>
        <fullName evidence="1">Uncharacterized protein</fullName>
    </submittedName>
</protein>
<accession>A0A4C1W408</accession>
<dbReference type="AlphaFoldDB" id="A0A4C1W408"/>
<evidence type="ECO:0000313" key="2">
    <source>
        <dbReference type="Proteomes" id="UP000299102"/>
    </source>
</evidence>
<proteinExistence type="predicted"/>
<comment type="caution">
    <text evidence="1">The sequence shown here is derived from an EMBL/GenBank/DDBJ whole genome shotgun (WGS) entry which is preliminary data.</text>
</comment>
<name>A0A4C1W408_EUMVA</name>
<sequence>MRFPVAHPPTQSSSIRCRIPFQEPGNSLMTPPEELAQGSEKAIYGTVSVHGRRRPSTAPFCSFAPRIRYEKIVFPRRRQTEPTVLDSHLTDSVDAPVLSKINRQTRGRAVALSENLIFFGSAKNKKKTRYQAAILKIYFNGAPRAFMYLPRVSATPLNLRGY</sequence>